<evidence type="ECO:0000256" key="8">
    <source>
        <dbReference type="ARBA" id="ARBA00022840"/>
    </source>
</evidence>
<evidence type="ECO:0000256" key="6">
    <source>
        <dbReference type="ARBA" id="ARBA00022737"/>
    </source>
</evidence>
<dbReference type="Gramene" id="AUR62013807-RA">
    <property type="protein sequence ID" value="AUR62013807-RA:cds"/>
    <property type="gene ID" value="AUR62013807"/>
</dbReference>
<dbReference type="SUPFAM" id="SSF90123">
    <property type="entry name" value="ABC transporter transmembrane region"/>
    <property type="match status" value="4"/>
</dbReference>
<keyword evidence="10 14" id="KW-1133">Transmembrane helix</keyword>
<evidence type="ECO:0000313" key="18">
    <source>
        <dbReference type="Proteomes" id="UP000596660"/>
    </source>
</evidence>
<feature type="transmembrane region" description="Helical" evidence="14">
    <location>
        <begin position="443"/>
        <end position="462"/>
    </location>
</feature>
<evidence type="ECO:0000256" key="4">
    <source>
        <dbReference type="ARBA" id="ARBA00022448"/>
    </source>
</evidence>
<evidence type="ECO:0000256" key="9">
    <source>
        <dbReference type="ARBA" id="ARBA00022967"/>
    </source>
</evidence>
<reference evidence="17" key="1">
    <citation type="journal article" date="2017" name="Nature">
        <title>The genome of Chenopodium quinoa.</title>
        <authorList>
            <person name="Jarvis D.E."/>
            <person name="Ho Y.S."/>
            <person name="Lightfoot D.J."/>
            <person name="Schmoeckel S.M."/>
            <person name="Li B."/>
            <person name="Borm T.J.A."/>
            <person name="Ohyanagi H."/>
            <person name="Mineta K."/>
            <person name="Michell C.T."/>
            <person name="Saber N."/>
            <person name="Kharbatia N.M."/>
            <person name="Rupper R.R."/>
            <person name="Sharp A.R."/>
            <person name="Dally N."/>
            <person name="Boughton B.A."/>
            <person name="Woo Y.H."/>
            <person name="Gao G."/>
            <person name="Schijlen E.G.W.M."/>
            <person name="Guo X."/>
            <person name="Momin A.A."/>
            <person name="Negrao S."/>
            <person name="Al-Babili S."/>
            <person name="Gehring C."/>
            <person name="Roessner U."/>
            <person name="Jung C."/>
            <person name="Murphy K."/>
            <person name="Arold S.T."/>
            <person name="Gojobori T."/>
            <person name="van der Linden C.G."/>
            <person name="van Loo E.N."/>
            <person name="Jellen E.N."/>
            <person name="Maughan P.J."/>
            <person name="Tester M."/>
        </authorList>
    </citation>
    <scope>NUCLEOTIDE SEQUENCE [LARGE SCALE GENOMIC DNA]</scope>
    <source>
        <strain evidence="17">cv. PI 614886</strain>
    </source>
</reference>
<feature type="transmembrane region" description="Helical" evidence="14">
    <location>
        <begin position="2390"/>
        <end position="2408"/>
    </location>
</feature>
<dbReference type="PROSITE" id="PS50893">
    <property type="entry name" value="ABC_TRANSPORTER_2"/>
    <property type="match status" value="4"/>
</dbReference>
<dbReference type="InterPro" id="IPR044726">
    <property type="entry name" value="ABCC_6TM_D2"/>
</dbReference>
<dbReference type="PANTHER" id="PTHR24223:SF165">
    <property type="entry name" value="ABC TRANSPORTER C FAMILY MEMBER 15-RELATED"/>
    <property type="match status" value="1"/>
</dbReference>
<dbReference type="CDD" id="cd03244">
    <property type="entry name" value="ABCC_MRP_domain2"/>
    <property type="match status" value="2"/>
</dbReference>
<feature type="domain" description="ABC transmembrane type-1" evidence="16">
    <location>
        <begin position="307"/>
        <end position="585"/>
    </location>
</feature>
<keyword evidence="5 14" id="KW-0812">Transmembrane</keyword>
<dbReference type="Pfam" id="PF00664">
    <property type="entry name" value="ABC_membrane"/>
    <property type="match status" value="4"/>
</dbReference>
<feature type="transmembrane region" description="Helical" evidence="14">
    <location>
        <begin position="105"/>
        <end position="128"/>
    </location>
</feature>
<keyword evidence="9" id="KW-1278">Translocase</keyword>
<feature type="domain" description="ABC transmembrane type-1" evidence="16">
    <location>
        <begin position="2290"/>
        <end position="2556"/>
    </location>
</feature>
<evidence type="ECO:0000256" key="11">
    <source>
        <dbReference type="ARBA" id="ARBA00023136"/>
    </source>
</evidence>
<feature type="transmembrane region" description="Helical" evidence="14">
    <location>
        <begin position="2315"/>
        <end position="2341"/>
    </location>
</feature>
<organism evidence="17 18">
    <name type="scientific">Chenopodium quinoa</name>
    <name type="common">Quinoa</name>
    <dbReference type="NCBI Taxonomy" id="63459"/>
    <lineage>
        <taxon>Eukaryota</taxon>
        <taxon>Viridiplantae</taxon>
        <taxon>Streptophyta</taxon>
        <taxon>Embryophyta</taxon>
        <taxon>Tracheophyta</taxon>
        <taxon>Spermatophyta</taxon>
        <taxon>Magnoliopsida</taxon>
        <taxon>eudicotyledons</taxon>
        <taxon>Gunneridae</taxon>
        <taxon>Pentapetalae</taxon>
        <taxon>Caryophyllales</taxon>
        <taxon>Chenopodiaceae</taxon>
        <taxon>Chenopodioideae</taxon>
        <taxon>Atripliceae</taxon>
        <taxon>Chenopodium</taxon>
    </lineage>
</organism>
<evidence type="ECO:0000256" key="5">
    <source>
        <dbReference type="ARBA" id="ARBA00022692"/>
    </source>
</evidence>
<name>A0A803LIL0_CHEQI</name>
<dbReference type="InterPro" id="IPR011527">
    <property type="entry name" value="ABC1_TM_dom"/>
</dbReference>
<dbReference type="FunFam" id="1.20.1560.10:FF:000002">
    <property type="entry name" value="ABC transporter C family member 5"/>
    <property type="match status" value="2"/>
</dbReference>
<evidence type="ECO:0000256" key="1">
    <source>
        <dbReference type="ARBA" id="ARBA00004141"/>
    </source>
</evidence>
<keyword evidence="4" id="KW-0813">Transport</keyword>
<evidence type="ECO:0000256" key="13">
    <source>
        <dbReference type="SAM" id="MobiDB-lite"/>
    </source>
</evidence>
<feature type="transmembrane region" description="Helical" evidence="14">
    <location>
        <begin position="1926"/>
        <end position="1948"/>
    </location>
</feature>
<feature type="transmembrane region" description="Helical" evidence="14">
    <location>
        <begin position="1839"/>
        <end position="1858"/>
    </location>
</feature>
<proteinExistence type="inferred from homology"/>
<dbReference type="EnsemblPlants" id="AUR62013807-RA">
    <property type="protein sequence ID" value="AUR62013807-RA:cds"/>
    <property type="gene ID" value="AUR62013807"/>
</dbReference>
<keyword evidence="6" id="KW-0677">Repeat</keyword>
<evidence type="ECO:0000256" key="10">
    <source>
        <dbReference type="ARBA" id="ARBA00022989"/>
    </source>
</evidence>
<dbReference type="EC" id="7.6.2.2" evidence="3"/>
<dbReference type="SMART" id="SM00382">
    <property type="entry name" value="AAA"/>
    <property type="match status" value="4"/>
</dbReference>
<feature type="domain" description="ABC transmembrane type-1" evidence="16">
    <location>
        <begin position="844"/>
        <end position="1108"/>
    </location>
</feature>
<feature type="domain" description="ABC transporter" evidence="15">
    <location>
        <begin position="2593"/>
        <end position="2827"/>
    </location>
</feature>
<feature type="transmembrane region" description="Helical" evidence="14">
    <location>
        <begin position="1536"/>
        <end position="1556"/>
    </location>
</feature>
<dbReference type="GO" id="GO:0008559">
    <property type="term" value="F:ABC-type xenobiotic transporter activity"/>
    <property type="evidence" value="ECO:0007669"/>
    <property type="project" value="UniProtKB-EC"/>
</dbReference>
<evidence type="ECO:0000256" key="7">
    <source>
        <dbReference type="ARBA" id="ARBA00022741"/>
    </source>
</evidence>
<feature type="transmembrane region" description="Helical" evidence="14">
    <location>
        <begin position="1568"/>
        <end position="1587"/>
    </location>
</feature>
<evidence type="ECO:0000313" key="17">
    <source>
        <dbReference type="EnsemblPlants" id="AUR62013807-RA:cds"/>
    </source>
</evidence>
<feature type="transmembrane region" description="Helical" evidence="14">
    <location>
        <begin position="303"/>
        <end position="323"/>
    </location>
</feature>
<feature type="transmembrane region" description="Helical" evidence="14">
    <location>
        <begin position="416"/>
        <end position="437"/>
    </location>
</feature>
<evidence type="ECO:0000256" key="3">
    <source>
        <dbReference type="ARBA" id="ARBA00012191"/>
    </source>
</evidence>
<evidence type="ECO:0000256" key="2">
    <source>
        <dbReference type="ARBA" id="ARBA00009726"/>
    </source>
</evidence>
<keyword evidence="18" id="KW-1185">Reference proteome</keyword>
<dbReference type="PROSITE" id="PS00211">
    <property type="entry name" value="ABC_TRANSPORTER_1"/>
    <property type="match status" value="2"/>
</dbReference>
<feature type="transmembrane region" description="Helical" evidence="14">
    <location>
        <begin position="172"/>
        <end position="191"/>
    </location>
</feature>
<feature type="transmembrane region" description="Helical" evidence="14">
    <location>
        <begin position="1464"/>
        <end position="1486"/>
    </location>
</feature>
<comment type="catalytic activity">
    <reaction evidence="12">
        <text>ATP + H2O + xenobioticSide 1 = ADP + phosphate + xenobioticSide 2.</text>
        <dbReference type="EC" id="7.6.2.2"/>
    </reaction>
</comment>
<feature type="transmembrane region" description="Helical" evidence="14">
    <location>
        <begin position="21"/>
        <end position="38"/>
    </location>
</feature>
<keyword evidence="8" id="KW-0067">ATP-binding</keyword>
<dbReference type="Pfam" id="PF00005">
    <property type="entry name" value="ABC_tran"/>
    <property type="match status" value="4"/>
</dbReference>
<keyword evidence="11 14" id="KW-0472">Membrane</keyword>
<feature type="transmembrane region" description="Helical" evidence="14">
    <location>
        <begin position="867"/>
        <end position="893"/>
    </location>
</feature>
<accession>A0A803LIL0</accession>
<dbReference type="InterPro" id="IPR003593">
    <property type="entry name" value="AAA+_ATPase"/>
</dbReference>
<feature type="region of interest" description="Disordered" evidence="13">
    <location>
        <begin position="2254"/>
        <end position="2287"/>
    </location>
</feature>
<feature type="transmembrane region" description="Helical" evidence="14">
    <location>
        <begin position="140"/>
        <end position="160"/>
    </location>
</feature>
<dbReference type="CDD" id="cd03250">
    <property type="entry name" value="ABCC_MRP_domain1"/>
    <property type="match status" value="2"/>
</dbReference>
<dbReference type="GO" id="GO:0016887">
    <property type="term" value="F:ATP hydrolysis activity"/>
    <property type="evidence" value="ECO:0007669"/>
    <property type="project" value="InterPro"/>
</dbReference>
<feature type="transmembrane region" description="Helical" evidence="14">
    <location>
        <begin position="541"/>
        <end position="566"/>
    </location>
</feature>
<dbReference type="InterPro" id="IPR036640">
    <property type="entry name" value="ABC1_TM_sf"/>
</dbReference>
<evidence type="ECO:0000256" key="14">
    <source>
        <dbReference type="SAM" id="Phobius"/>
    </source>
</evidence>
<dbReference type="Gene3D" id="1.20.1560.10">
    <property type="entry name" value="ABC transporter type 1, transmembrane domain"/>
    <property type="match status" value="4"/>
</dbReference>
<dbReference type="SUPFAM" id="SSF52540">
    <property type="entry name" value="P-loop containing nucleoside triphosphate hydrolases"/>
    <property type="match status" value="4"/>
</dbReference>
<feature type="transmembrane region" description="Helical" evidence="14">
    <location>
        <begin position="343"/>
        <end position="359"/>
    </location>
</feature>
<dbReference type="Gene3D" id="3.40.50.300">
    <property type="entry name" value="P-loop containing nucleotide triphosphate hydrolases"/>
    <property type="match status" value="4"/>
</dbReference>
<dbReference type="FunFam" id="3.40.50.300:FF:000169">
    <property type="entry name" value="ABC transporter C family member 3"/>
    <property type="match status" value="2"/>
</dbReference>
<dbReference type="FunFam" id="3.40.50.300:FF:000508">
    <property type="entry name" value="ABC transporter C family member 5"/>
    <property type="match status" value="2"/>
</dbReference>
<sequence length="2837" mass="315427">IKLLKPTAWEQLKSPCLWEEISIFLLLGFYGILLLYFIRKMAYAVHMYTTKATEKDAEMYPDSARLSLCSKVSIVSSTLLLSVHLTSLCLLVKGNKISCDHYVPALSAEIMQVMSWMITIIVLCRILTKNYLIFPGILRFWWVCSFLITACHIAIAFNFIMDNHGQLRIQEYADFLGFFASVSLLVISIQGKMKIAHDNARSNMTEPLLNGETGKKIKGKGESLYSKATLLDLVTFSWLNPLFVIGKKKPLEQEEIPDVDVKDSAAFLSHCFDENLKQAKEEEGITNSTSVYKAIFQLAWKKAAVNALFAVISAISSYVGPYLINDFVVFLSEKKHSSLKTGYLLALGFLGAKVVETIAQRQWIFGARQLGLRLRAAMISQIYRKGLMLSCQARQSHTSGEIMNYMSVDVQRISDFVWYVNTLWMLPVQISLAIYVLHTSLGLGSLAGLAATLVVMSCNIPLTRTQKKYQSKIMDAKDARMKATSEILRNMKSIKLQAWDDQFRHKLESLRNTESSWIWKSLRLGAVGAFIFWGSPTFISIITFGACLLMGIPLTAGSVLSALATFRMLQDPIFSLPDLLNVVAQAKVSADRVSSYLQGEEIQQDAVEFVSKDDTPYAIDIEGGKFSWDPNSGTPTLDKINLQVTRGMKVAICGTVGSGKSSLLSGLIGEIPKNSGTVKISGSKAYVPQTPWILTGNIKENILFGSPYDAAKYDRTVKACALLKDFELFPQGDLTEIGERGINMSGGQKQRIQIARAVYQDADIYLLDDPFSAVDAHTGTQLFQECLMEVLGDKTIFYVTHQVEFLPAADLILVMQDGNISEAGTFNELLKQNIGFEVLVGAHSQALDSVLKVEGDAAPIAEMDYVLLVYALLSIISSLCVLVRASVLAYAGLSTAQKLFENMLHSVLRAPMSFFDSTPTGRILNRASSDQSVLDLEMAQRLGWAAFSMIQLLGTIAVMSQVAWEVFLIFIPVTAICIWYKQYYIPTARELARLSEIQKAPILHHFGESLSGAATIRAFDQKDRFINANLVLVDGFSRPWFHNVSAMEWLSFRLNQLSNFVFAFSLVLLVSLPDGIINPSIAGLAVTYGINLNVLQASVIWNICNAENKMISVERVLQYTELNSEAPLIIDDCRPPNNWPTTGTITFQNLQIRYAEHLPSVLKNITCTLPGKKKIGVVGRTGSGKSTLIQALFRIVEPREGSIIIDDVDICKIGLHDLRSRLSIIPQDPTMFDGTVRINLDPLQQHSDNDIWEALDKCQLGDLVRAKEGRMESTVVENGENWSVGQRQLFCLGRALLKHSSILVLDEATASVDSATDGVIQKIINQEFRERTIVTIAHRIHTVVDSDLVLVLSDGRIAEYDSPSKLLEREDSFFSRLVREYSTRSQTFNSSAKLEELKLLKPTAWEQLKSPCLWEESSIFLLLGFYGILLLYFIRKKGNAVHMNTTKETEKDAEMYPDNARLSLCSKASIVSSTLLLVLHLASLILLVKGNKTPCSHYLPGLSAEIMQVISWIIAIIVLCRILTKNYLIFPGILRFWWVCSFLISACHIAIDFNFIMDNHGQLRIQEYADFLRFFASVSLLVISIQGKMKIAHDNARSNLTEPLLNGETGKKFEGKGESLYSKATLLDLVTFSWLNPLFVIGKKKPLEQDEIPDVDVKDSAAFLSHCFDENLKQAKEEEGITNSTSVYKAIFRLAWKKAAVNALFAIISAFSSYVGPYLINDFVVFLSDKKHSSLKTGYLLALGFLGAKVVETISQRQWIFGARQLGLQLRNALITQIYQKGLVLSCQARQSHTSGEIINYMSVDVQRIADFAWHVNTIWMLPVQISLAIYVLHTSLGLGSFAGLAATLVVMSCNIPLTKTQKKYQLKIMDAKDARMKATSEILFNIKSIKLQAWDNQFLHKLESLRNIESSCIWKSLRLGAVGAFIFWGSPTFISIITFGACLLMGIPLTAGSVLSALATFRMLQDPIYSLPDLLIVVAQAKVSADRVSSYLQGEEIQQAAIELVSKDKTPYAIDLEGGKFSWDPTSGTPTLDKINLQVTRGKKVAICGTVGSGKSSLLSGLIGEIPKISGTVKISGSKAYVPQTPWILSGNIKENILFGNHYDAAKYDRTVKACALLKDFELFPQGDLTDIGERGINMSGGQKQRIQIARAVYQDADIYLLDDPFSAVDAHTGTQLFQECLMEVLGDKTIFYVTHQVEFLPAADLILVMQDGRIAEAGSFKELLKQNIGFEVLVGAHSQALESVLTVEGASDRTQSPLPQDGHSSAEQIQTRDEEEDNLSPEMKEKRGSNYWMAWACPTSGDAAPIAEMDYVLLVYALLSIVSSFFVLVRASVSAYAGLSTAQKLFENMLHSVFRAPMSFFDSTPTGRILNRASSDQSVLDLEMAQRLFSAAFSMIQLLGTIAVMSQVAWEVFLIFIPVTAICIWYKQYYIPTARELARLSEIQKAPILHHFGESLSGAATIRAFDHKERFINANLVLVDGYTRAWFHNVSAMEWLSFRLNQLSNFVFAFSLVLLVSLPDGIINPSIAGLAVTYGINLNVMQASVIWNICNVENKMISVERVLQYTELNSEAPLIIDDCRPPNNWPTTGTITFQNLQIRYAEHLPSVLKNITCTLPGKKKIGVVGRTGSGKSTLIQALFRIVEPTEGSIIIDDVDICKIGLHDLRSRLSIIPQDPTMFDGTVRINLDPLQQHSDNDIWEALDKCQLGDLVRAKEGRLDSTVIENGENWSVGQRQLFCLGRALLKHSSILILDEATASVDSATDGVIQKIINQEFIEQTIVTVAHRIHTVVDSDLVLVLSDGRIAEYDSPSKLLEREDSFFSRLVRDYTRSQTFNN</sequence>
<dbReference type="OMA" id="VFELNWP"/>
<dbReference type="InterPro" id="IPR044746">
    <property type="entry name" value="ABCC_6TM_D1"/>
</dbReference>
<feature type="transmembrane region" description="Helical" evidence="14">
    <location>
        <begin position="1506"/>
        <end position="1524"/>
    </location>
</feature>
<feature type="domain" description="ABC transporter" evidence="15">
    <location>
        <begin position="619"/>
        <end position="842"/>
    </location>
</feature>
<comment type="subcellular location">
    <subcellularLocation>
        <location evidence="1">Membrane</location>
        <topology evidence="1">Multi-pass membrane protein</topology>
    </subcellularLocation>
</comment>
<reference evidence="17" key="2">
    <citation type="submission" date="2021-03" db="UniProtKB">
        <authorList>
            <consortium name="EnsemblPlants"/>
        </authorList>
    </citation>
    <scope>IDENTIFICATION</scope>
</reference>
<evidence type="ECO:0000256" key="12">
    <source>
        <dbReference type="ARBA" id="ARBA00034018"/>
    </source>
</evidence>
<dbReference type="Proteomes" id="UP000596660">
    <property type="component" value="Unplaced"/>
</dbReference>
<dbReference type="CDD" id="cd18579">
    <property type="entry name" value="ABC_6TM_ABCC_D1"/>
    <property type="match status" value="2"/>
</dbReference>
<keyword evidence="7" id="KW-0547">Nucleotide-binding</keyword>
<dbReference type="FunFam" id="1.20.1560.10:FF:000003">
    <property type="entry name" value="ABC transporter C family member 10"/>
    <property type="match status" value="2"/>
</dbReference>
<feature type="domain" description="ABC transporter" evidence="15">
    <location>
        <begin position="1145"/>
        <end position="1379"/>
    </location>
</feature>
<feature type="transmembrane region" description="Helical" evidence="14">
    <location>
        <begin position="1699"/>
        <end position="1720"/>
    </location>
</feature>
<dbReference type="InterPro" id="IPR027417">
    <property type="entry name" value="P-loop_NTPase"/>
</dbReference>
<protein>
    <recommendedName>
        <fullName evidence="3">ABC-type xenobiotic transporter</fullName>
        <ecNumber evidence="3">7.6.2.2</ecNumber>
    </recommendedName>
</protein>
<dbReference type="InterPro" id="IPR017871">
    <property type="entry name" value="ABC_transporter-like_CS"/>
</dbReference>
<dbReference type="PANTHER" id="PTHR24223">
    <property type="entry name" value="ATP-BINDING CASSETTE SUB-FAMILY C"/>
    <property type="match status" value="1"/>
</dbReference>
<dbReference type="InterPro" id="IPR050173">
    <property type="entry name" value="ABC_transporter_C-like"/>
</dbReference>
<dbReference type="PROSITE" id="PS50929">
    <property type="entry name" value="ABC_TM1F"/>
    <property type="match status" value="4"/>
</dbReference>
<dbReference type="InterPro" id="IPR003439">
    <property type="entry name" value="ABC_transporter-like_ATP-bd"/>
</dbReference>
<feature type="transmembrane region" description="Helical" evidence="14">
    <location>
        <begin position="1417"/>
        <end position="1434"/>
    </location>
</feature>
<evidence type="ECO:0000259" key="15">
    <source>
        <dbReference type="PROSITE" id="PS50893"/>
    </source>
</evidence>
<comment type="similarity">
    <text evidence="2">Belongs to the ABC transporter superfamily. ABCC family. Conjugate transporter (TC 3.A.1.208) subfamily.</text>
</comment>
<dbReference type="GO" id="GO:0005524">
    <property type="term" value="F:ATP binding"/>
    <property type="evidence" value="ECO:0007669"/>
    <property type="project" value="UniProtKB-KW"/>
</dbReference>
<feature type="domain" description="ABC transmembrane type-1" evidence="16">
    <location>
        <begin position="1703"/>
        <end position="1981"/>
    </location>
</feature>
<feature type="compositionally biased region" description="Polar residues" evidence="13">
    <location>
        <begin position="2254"/>
        <end position="2271"/>
    </location>
</feature>
<evidence type="ECO:0000259" key="16">
    <source>
        <dbReference type="PROSITE" id="PS50929"/>
    </source>
</evidence>
<feature type="domain" description="ABC transporter" evidence="15">
    <location>
        <begin position="2015"/>
        <end position="2238"/>
    </location>
</feature>
<dbReference type="CDD" id="cd18580">
    <property type="entry name" value="ABC_6TM_ABCC_D2"/>
    <property type="match status" value="2"/>
</dbReference>
<dbReference type="GO" id="GO:0016020">
    <property type="term" value="C:membrane"/>
    <property type="evidence" value="ECO:0007669"/>
    <property type="project" value="UniProtKB-SubCell"/>
</dbReference>